<dbReference type="InterPro" id="IPR019692">
    <property type="entry name" value="CFP-6_PH"/>
</dbReference>
<keyword evidence="1" id="KW-1133">Transmembrane helix</keyword>
<accession>A0ABW5XJ62</accession>
<dbReference type="Proteomes" id="UP001597391">
    <property type="component" value="Unassembled WGS sequence"/>
</dbReference>
<protein>
    <submittedName>
        <fullName evidence="3">PH domain-containing protein</fullName>
    </submittedName>
</protein>
<name>A0ABW5XJ62_9MICO</name>
<evidence type="ECO:0000313" key="4">
    <source>
        <dbReference type="Proteomes" id="UP001597391"/>
    </source>
</evidence>
<proteinExistence type="predicted"/>
<gene>
    <name evidence="3" type="ORF">ACFSYH_09990</name>
</gene>
<keyword evidence="4" id="KW-1185">Reference proteome</keyword>
<sequence>MFSRVLAYIVWAILAAAAISGFFAGNSELRWRVVALTVFLAVAVWLFYLRPSVEISDGGILITNPLRSVHIPWPAVAELDIRGTFVVTDREGNRHSAYAAAIANKRNNLGLAGEVKTFAEHRMNTLAEAGFLSNVRPEGAQLTTRHNTVGITALTVCALVFVITLSV</sequence>
<dbReference type="Pfam" id="PF10756">
    <property type="entry name" value="bPH_6"/>
    <property type="match status" value="1"/>
</dbReference>
<organism evidence="3 4">
    <name type="scientific">Populibacterium corticicola</name>
    <dbReference type="NCBI Taxonomy" id="1812826"/>
    <lineage>
        <taxon>Bacteria</taxon>
        <taxon>Bacillati</taxon>
        <taxon>Actinomycetota</taxon>
        <taxon>Actinomycetes</taxon>
        <taxon>Micrococcales</taxon>
        <taxon>Jonesiaceae</taxon>
        <taxon>Populibacterium</taxon>
    </lineage>
</organism>
<feature type="domain" description="Low molecular weight protein antigen 6 PH" evidence="2">
    <location>
        <begin position="50"/>
        <end position="83"/>
    </location>
</feature>
<feature type="transmembrane region" description="Helical" evidence="1">
    <location>
        <begin position="148"/>
        <end position="166"/>
    </location>
</feature>
<evidence type="ECO:0000259" key="2">
    <source>
        <dbReference type="Pfam" id="PF10756"/>
    </source>
</evidence>
<keyword evidence="1" id="KW-0812">Transmembrane</keyword>
<evidence type="ECO:0000256" key="1">
    <source>
        <dbReference type="SAM" id="Phobius"/>
    </source>
</evidence>
<evidence type="ECO:0000313" key="3">
    <source>
        <dbReference type="EMBL" id="MFD2840898.1"/>
    </source>
</evidence>
<dbReference type="EMBL" id="JBHUOP010000004">
    <property type="protein sequence ID" value="MFD2840898.1"/>
    <property type="molecule type" value="Genomic_DNA"/>
</dbReference>
<reference evidence="4" key="1">
    <citation type="journal article" date="2019" name="Int. J. Syst. Evol. Microbiol.">
        <title>The Global Catalogue of Microorganisms (GCM) 10K type strain sequencing project: providing services to taxonomists for standard genome sequencing and annotation.</title>
        <authorList>
            <consortium name="The Broad Institute Genomics Platform"/>
            <consortium name="The Broad Institute Genome Sequencing Center for Infectious Disease"/>
            <person name="Wu L."/>
            <person name="Ma J."/>
        </authorList>
    </citation>
    <scope>NUCLEOTIDE SEQUENCE [LARGE SCALE GENOMIC DNA]</scope>
    <source>
        <strain evidence="4">KCTC 33576</strain>
    </source>
</reference>
<comment type="caution">
    <text evidence="3">The sequence shown here is derived from an EMBL/GenBank/DDBJ whole genome shotgun (WGS) entry which is preliminary data.</text>
</comment>
<feature type="transmembrane region" description="Helical" evidence="1">
    <location>
        <begin position="5"/>
        <end position="25"/>
    </location>
</feature>
<keyword evidence="1" id="KW-0472">Membrane</keyword>
<feature type="transmembrane region" description="Helical" evidence="1">
    <location>
        <begin position="31"/>
        <end position="49"/>
    </location>
</feature>